<evidence type="ECO:0000313" key="2">
    <source>
        <dbReference type="EMBL" id="KAD5317358.1"/>
    </source>
</evidence>
<name>A0A5N6NU81_9ASTR</name>
<keyword evidence="3" id="KW-1185">Reference proteome</keyword>
<gene>
    <name evidence="2" type="ORF">E3N88_17304</name>
</gene>
<feature type="compositionally biased region" description="Basic and acidic residues" evidence="1">
    <location>
        <begin position="81"/>
        <end position="94"/>
    </location>
</feature>
<dbReference type="EMBL" id="SZYD01000009">
    <property type="protein sequence ID" value="KAD5317358.1"/>
    <property type="molecule type" value="Genomic_DNA"/>
</dbReference>
<dbReference type="AlphaFoldDB" id="A0A5N6NU81"/>
<organism evidence="2 3">
    <name type="scientific">Mikania micrantha</name>
    <name type="common">bitter vine</name>
    <dbReference type="NCBI Taxonomy" id="192012"/>
    <lineage>
        <taxon>Eukaryota</taxon>
        <taxon>Viridiplantae</taxon>
        <taxon>Streptophyta</taxon>
        <taxon>Embryophyta</taxon>
        <taxon>Tracheophyta</taxon>
        <taxon>Spermatophyta</taxon>
        <taxon>Magnoliopsida</taxon>
        <taxon>eudicotyledons</taxon>
        <taxon>Gunneridae</taxon>
        <taxon>Pentapetalae</taxon>
        <taxon>asterids</taxon>
        <taxon>campanulids</taxon>
        <taxon>Asterales</taxon>
        <taxon>Asteraceae</taxon>
        <taxon>Asteroideae</taxon>
        <taxon>Heliantheae alliance</taxon>
        <taxon>Eupatorieae</taxon>
        <taxon>Mikania</taxon>
    </lineage>
</organism>
<reference evidence="2 3" key="1">
    <citation type="submission" date="2019-05" db="EMBL/GenBank/DDBJ databases">
        <title>Mikania micrantha, genome provides insights into the molecular mechanism of rapid growth.</title>
        <authorList>
            <person name="Liu B."/>
        </authorList>
    </citation>
    <scope>NUCLEOTIDE SEQUENCE [LARGE SCALE GENOMIC DNA]</scope>
    <source>
        <strain evidence="2">NLD-2019</strain>
        <tissue evidence="2">Leaf</tissue>
    </source>
</reference>
<proteinExistence type="predicted"/>
<dbReference type="Proteomes" id="UP000326396">
    <property type="component" value="Linkage Group LG17"/>
</dbReference>
<evidence type="ECO:0000313" key="3">
    <source>
        <dbReference type="Proteomes" id="UP000326396"/>
    </source>
</evidence>
<feature type="compositionally biased region" description="Polar residues" evidence="1">
    <location>
        <begin position="57"/>
        <end position="77"/>
    </location>
</feature>
<sequence>MSLSYWLKVVKEPSFSLTVENDTWDPPAKHVLPNGNPTFWNELKKENMEFFESYSRSFSQRSNGSDRMSESETSQLIQKMISDHQADGSDSDNK</sequence>
<evidence type="ECO:0000256" key="1">
    <source>
        <dbReference type="SAM" id="MobiDB-lite"/>
    </source>
</evidence>
<protein>
    <submittedName>
        <fullName evidence="2">Uncharacterized protein</fullName>
    </submittedName>
</protein>
<dbReference type="OrthoDB" id="509052at2759"/>
<feature type="region of interest" description="Disordered" evidence="1">
    <location>
        <begin position="57"/>
        <end position="94"/>
    </location>
</feature>
<accession>A0A5N6NU81</accession>
<comment type="caution">
    <text evidence="2">The sequence shown here is derived from an EMBL/GenBank/DDBJ whole genome shotgun (WGS) entry which is preliminary data.</text>
</comment>